<name>A0A1H4VA06_9ACTN</name>
<dbReference type="EMBL" id="FNTD01000004">
    <property type="protein sequence ID" value="SEC77756.1"/>
    <property type="molecule type" value="Genomic_DNA"/>
</dbReference>
<accession>A0A1H4VA06</accession>
<dbReference type="PROSITE" id="PS51340">
    <property type="entry name" value="MOSC"/>
    <property type="match status" value="1"/>
</dbReference>
<dbReference type="Gene3D" id="2.40.33.20">
    <property type="entry name" value="PK beta-barrel domain-like"/>
    <property type="match status" value="1"/>
</dbReference>
<dbReference type="GO" id="GO:0030151">
    <property type="term" value="F:molybdenum ion binding"/>
    <property type="evidence" value="ECO:0007669"/>
    <property type="project" value="InterPro"/>
</dbReference>
<dbReference type="GO" id="GO:0030170">
    <property type="term" value="F:pyridoxal phosphate binding"/>
    <property type="evidence" value="ECO:0007669"/>
    <property type="project" value="InterPro"/>
</dbReference>
<evidence type="ECO:0000259" key="1">
    <source>
        <dbReference type="PROSITE" id="PS51340"/>
    </source>
</evidence>
<reference evidence="2 3" key="1">
    <citation type="submission" date="2016-10" db="EMBL/GenBank/DDBJ databases">
        <authorList>
            <person name="de Groot N.N."/>
        </authorList>
    </citation>
    <scope>NUCLEOTIDE SEQUENCE [LARGE SCALE GENOMIC DNA]</scope>
    <source>
        <strain evidence="2 3">DSM 40306</strain>
    </source>
</reference>
<feature type="domain" description="MOSC" evidence="1">
    <location>
        <begin position="29"/>
        <end position="163"/>
    </location>
</feature>
<evidence type="ECO:0000313" key="2">
    <source>
        <dbReference type="EMBL" id="SEC77756.1"/>
    </source>
</evidence>
<dbReference type="GeneID" id="95512031"/>
<organism evidence="2 3">
    <name type="scientific">Streptomyces misionensis</name>
    <dbReference type="NCBI Taxonomy" id="67331"/>
    <lineage>
        <taxon>Bacteria</taxon>
        <taxon>Bacillati</taxon>
        <taxon>Actinomycetota</taxon>
        <taxon>Actinomycetes</taxon>
        <taxon>Kitasatosporales</taxon>
        <taxon>Streptomycetaceae</taxon>
        <taxon>Streptomyces</taxon>
    </lineage>
</organism>
<dbReference type="InterPro" id="IPR005302">
    <property type="entry name" value="MoCF_Sase_C"/>
</dbReference>
<dbReference type="RefSeq" id="WP_074992231.1">
    <property type="nucleotide sequence ID" value="NZ_FNTD01000004.1"/>
</dbReference>
<dbReference type="PANTHER" id="PTHR30212">
    <property type="entry name" value="PROTEIN YIIM"/>
    <property type="match status" value="1"/>
</dbReference>
<dbReference type="AlphaFoldDB" id="A0A1H4VA06"/>
<protein>
    <submittedName>
        <fullName evidence="2">MOSC domain-containing protein YiiM</fullName>
    </submittedName>
</protein>
<dbReference type="GO" id="GO:0003824">
    <property type="term" value="F:catalytic activity"/>
    <property type="evidence" value="ECO:0007669"/>
    <property type="project" value="InterPro"/>
</dbReference>
<dbReference type="SUPFAM" id="SSF50800">
    <property type="entry name" value="PK beta-barrel domain-like"/>
    <property type="match status" value="1"/>
</dbReference>
<dbReference type="Proteomes" id="UP000182375">
    <property type="component" value="Unassembled WGS sequence"/>
</dbReference>
<dbReference type="InterPro" id="IPR052353">
    <property type="entry name" value="Benzoxazolinone_Detox_Enz"/>
</dbReference>
<dbReference type="PANTHER" id="PTHR30212:SF2">
    <property type="entry name" value="PROTEIN YIIM"/>
    <property type="match status" value="1"/>
</dbReference>
<dbReference type="STRING" id="67331.SAMN04490357_2879"/>
<proteinExistence type="predicted"/>
<evidence type="ECO:0000313" key="3">
    <source>
        <dbReference type="Proteomes" id="UP000182375"/>
    </source>
</evidence>
<gene>
    <name evidence="2" type="ORF">SAMN04490357_2879</name>
</gene>
<dbReference type="InterPro" id="IPR011037">
    <property type="entry name" value="Pyrv_Knase-like_insert_dom_sf"/>
</dbReference>
<dbReference type="Pfam" id="PF03473">
    <property type="entry name" value="MOSC"/>
    <property type="match status" value="1"/>
</dbReference>
<sequence>MTAVLTTLNLAVERRGPWATLGYSGIDKRPVAHRVMARHEGLEGDLVADRRVHGGPDKAVYAFAREDAVFWEEELGREIRPGNFGENLSTTGLDITGAEVGERWAIGEAVFEVIRARKPCRVFAGFWDVPDLVKRFIAHGAPGAYLRVLKEGTIGAGDPIEIIERPGHGVTIGYMLRALTTEPHLMPRFLDAPQMLPKHHEKARKWLATHPQETSVR</sequence>